<dbReference type="Proteomes" id="UP001470230">
    <property type="component" value="Unassembled WGS sequence"/>
</dbReference>
<accession>A0ABR2HJL6</accession>
<sequence length="271" mass="32784">MRAYSFSQYIDLKKNIVNSILKYLDSQENCEDNYRSVIDLVTKSKITEDSEEFILFLQTLSKISCNHHYTFQFYDKIIKILQYFKNDIIQKLPNATIFDTFYNKRILLYLIEDGILKLDEEIYQKMVKMNANRPQFIDYFYPEIESFLTEEEKAKIKETLPDNFDRDRKVDILQDEEIEGETEINILGHKIRKDLIDEFIPIFEKQNFDVCSTFNFNCLNNKTIFEKNEVTIIEYAAYFGSEKVVNYLLDKKYKVRKDSKFRYLWFEFRNF</sequence>
<comment type="caution">
    <text evidence="1">The sequence shown here is derived from an EMBL/GenBank/DDBJ whole genome shotgun (WGS) entry which is preliminary data.</text>
</comment>
<evidence type="ECO:0000313" key="2">
    <source>
        <dbReference type="Proteomes" id="UP001470230"/>
    </source>
</evidence>
<reference evidence="1 2" key="1">
    <citation type="submission" date="2024-04" db="EMBL/GenBank/DDBJ databases">
        <title>Tritrichomonas musculus Genome.</title>
        <authorList>
            <person name="Alves-Ferreira E."/>
            <person name="Grigg M."/>
            <person name="Lorenzi H."/>
            <person name="Galac M."/>
        </authorList>
    </citation>
    <scope>NUCLEOTIDE SEQUENCE [LARGE SCALE GENOMIC DNA]</scope>
    <source>
        <strain evidence="1 2">EAF2021</strain>
    </source>
</reference>
<evidence type="ECO:0008006" key="3">
    <source>
        <dbReference type="Google" id="ProtNLM"/>
    </source>
</evidence>
<gene>
    <name evidence="1" type="ORF">M9Y10_019141</name>
</gene>
<protein>
    <recommendedName>
        <fullName evidence="3">Ankyrin repeat protein</fullName>
    </recommendedName>
</protein>
<dbReference type="EMBL" id="JAPFFF010000027">
    <property type="protein sequence ID" value="KAK8848085.1"/>
    <property type="molecule type" value="Genomic_DNA"/>
</dbReference>
<evidence type="ECO:0000313" key="1">
    <source>
        <dbReference type="EMBL" id="KAK8848085.1"/>
    </source>
</evidence>
<organism evidence="1 2">
    <name type="scientific">Tritrichomonas musculus</name>
    <dbReference type="NCBI Taxonomy" id="1915356"/>
    <lineage>
        <taxon>Eukaryota</taxon>
        <taxon>Metamonada</taxon>
        <taxon>Parabasalia</taxon>
        <taxon>Tritrichomonadida</taxon>
        <taxon>Tritrichomonadidae</taxon>
        <taxon>Tritrichomonas</taxon>
    </lineage>
</organism>
<keyword evidence="2" id="KW-1185">Reference proteome</keyword>
<name>A0ABR2HJL6_9EUKA</name>
<proteinExistence type="predicted"/>